<gene>
    <name evidence="1" type="ORF">RG963_08325</name>
</gene>
<evidence type="ECO:0008006" key="3">
    <source>
        <dbReference type="Google" id="ProtNLM"/>
    </source>
</evidence>
<accession>A0ABU2D1A7</accession>
<organism evidence="1 2">
    <name type="scientific">Methanosarcina baikalica</name>
    <dbReference type="NCBI Taxonomy" id="3073890"/>
    <lineage>
        <taxon>Archaea</taxon>
        <taxon>Methanobacteriati</taxon>
        <taxon>Methanobacteriota</taxon>
        <taxon>Stenosarchaea group</taxon>
        <taxon>Methanomicrobia</taxon>
        <taxon>Methanosarcinales</taxon>
        <taxon>Methanosarcinaceae</taxon>
        <taxon>Methanosarcina</taxon>
    </lineage>
</organism>
<sequence length="140" mass="16088">MGLLWELCEFRENPDLEIAKQLPTKFDQLFSTITGYEKLDERSCKTKENKEHLLKTLISPEVPLNNNAAELAARAKVRKRDVSLQTITDERTRANDTFMTIVQTAKKLSVSAYDYIFDRVSNTFEMPSLAKLIREKSSLS</sequence>
<dbReference type="Proteomes" id="UP001246244">
    <property type="component" value="Unassembled WGS sequence"/>
</dbReference>
<name>A0ABU2D1A7_9EURY</name>
<keyword evidence="2" id="KW-1185">Reference proteome</keyword>
<dbReference type="EMBL" id="JAVKPK010000027">
    <property type="protein sequence ID" value="MDR7665775.1"/>
    <property type="molecule type" value="Genomic_DNA"/>
</dbReference>
<comment type="caution">
    <text evidence="1">The sequence shown here is derived from an EMBL/GenBank/DDBJ whole genome shotgun (WGS) entry which is preliminary data.</text>
</comment>
<proteinExistence type="predicted"/>
<evidence type="ECO:0000313" key="1">
    <source>
        <dbReference type="EMBL" id="MDR7665775.1"/>
    </source>
</evidence>
<evidence type="ECO:0000313" key="2">
    <source>
        <dbReference type="Proteomes" id="UP001246244"/>
    </source>
</evidence>
<reference evidence="2" key="1">
    <citation type="submission" date="2023-07" db="EMBL/GenBank/DDBJ databases">
        <title>Whole-genome sequencing of a new Methanosarcina sp. Z-7115.</title>
        <authorList>
            <person name="Zhilina T.N."/>
            <person name="Merkel A.Y."/>
        </authorList>
    </citation>
    <scope>NUCLEOTIDE SEQUENCE [LARGE SCALE GENOMIC DNA]</scope>
    <source>
        <strain evidence="2">Z-7115</strain>
    </source>
</reference>
<dbReference type="RefSeq" id="WP_310575800.1">
    <property type="nucleotide sequence ID" value="NZ_JAVKPK010000027.1"/>
</dbReference>
<protein>
    <recommendedName>
        <fullName evidence="3">Mobile element protein</fullName>
    </recommendedName>
</protein>